<dbReference type="PATRIC" id="fig|66851.6.peg.953"/>
<dbReference type="Proteomes" id="UP000077428">
    <property type="component" value="Unassembled WGS sequence"/>
</dbReference>
<evidence type="ECO:0000313" key="1">
    <source>
        <dbReference type="EMBL" id="KZX13116.1"/>
    </source>
</evidence>
<dbReference type="STRING" id="66851.MBORA_08660"/>
<reference evidence="2" key="1">
    <citation type="journal article" date="2016" name="Genome Announc.">
        <title>Draft Genome Sequences of Methanobrevibacter curvatus DSM11111, Methanobrevibacter cuticularis DSM11139, Methanobrevibacter filiformis DSM11501, and Methanobrevibacter oralis DSM7256.</title>
        <authorList>
            <person name="Poehlein A."/>
            <person name="Seedorf H."/>
        </authorList>
    </citation>
    <scope>NUCLEOTIDE SEQUENCE [LARGE SCALE GENOMIC DNA]</scope>
    <source>
        <strain evidence="2">DSM 7256 / JCM 30027 / ZR</strain>
    </source>
</reference>
<organism evidence="1 2">
    <name type="scientific">Methanobrevibacter oralis</name>
    <dbReference type="NCBI Taxonomy" id="66851"/>
    <lineage>
        <taxon>Archaea</taxon>
        <taxon>Methanobacteriati</taxon>
        <taxon>Methanobacteriota</taxon>
        <taxon>Methanomada group</taxon>
        <taxon>Methanobacteria</taxon>
        <taxon>Methanobacteriales</taxon>
        <taxon>Methanobacteriaceae</taxon>
        <taxon>Methanobrevibacter</taxon>
    </lineage>
</organism>
<protein>
    <submittedName>
        <fullName evidence="1">Uncharacterized protein</fullName>
    </submittedName>
</protein>
<comment type="caution">
    <text evidence="1">The sequence shown here is derived from an EMBL/GenBank/DDBJ whole genome shotgun (WGS) entry which is preliminary data.</text>
</comment>
<name>A0A166BBI1_METOA</name>
<sequence>MFSDSIGLSDNLTSEIASRQGVYGVNLKRIQIAFKLGISAGSLSNSSNKLQKLDLINFSNGLY</sequence>
<evidence type="ECO:0000313" key="2">
    <source>
        <dbReference type="Proteomes" id="UP000077428"/>
    </source>
</evidence>
<dbReference type="EMBL" id="LWMU01000058">
    <property type="protein sequence ID" value="KZX13116.1"/>
    <property type="molecule type" value="Genomic_DNA"/>
</dbReference>
<dbReference type="AlphaFoldDB" id="A0A166BBI1"/>
<proteinExistence type="predicted"/>
<gene>
    <name evidence="1" type="ORF">MBORA_08660</name>
</gene>
<dbReference type="RefSeq" id="WP_042694864.1">
    <property type="nucleotide sequence ID" value="NZ_CABMAB010000053.1"/>
</dbReference>
<keyword evidence="2" id="KW-1185">Reference proteome</keyword>
<accession>A0A166BBI1</accession>